<feature type="transmembrane region" description="Helical" evidence="4">
    <location>
        <begin position="111"/>
        <end position="132"/>
    </location>
</feature>
<keyword evidence="2 4" id="KW-1133">Transmembrane helix</keyword>
<feature type="transmembrane region" description="Helical" evidence="4">
    <location>
        <begin position="380"/>
        <end position="404"/>
    </location>
</feature>
<feature type="transmembrane region" description="Helical" evidence="4">
    <location>
        <begin position="292"/>
        <end position="310"/>
    </location>
</feature>
<organism evidence="6 7">
    <name type="scientific">Sphingomonas lutea</name>
    <dbReference type="NCBI Taxonomy" id="1045317"/>
    <lineage>
        <taxon>Bacteria</taxon>
        <taxon>Pseudomonadati</taxon>
        <taxon>Pseudomonadota</taxon>
        <taxon>Alphaproteobacteria</taxon>
        <taxon>Sphingomonadales</taxon>
        <taxon>Sphingomonadaceae</taxon>
        <taxon>Sphingomonas</taxon>
    </lineage>
</organism>
<evidence type="ECO:0000256" key="3">
    <source>
        <dbReference type="ARBA" id="ARBA00023136"/>
    </source>
</evidence>
<dbReference type="EMBL" id="CP060718">
    <property type="protein sequence ID" value="QNN67519.1"/>
    <property type="molecule type" value="Genomic_DNA"/>
</dbReference>
<dbReference type="InterPro" id="IPR036259">
    <property type="entry name" value="MFS_trans_sf"/>
</dbReference>
<dbReference type="RefSeq" id="WP_187538143.1">
    <property type="nucleotide sequence ID" value="NZ_BAABJT010000001.1"/>
</dbReference>
<dbReference type="PROSITE" id="PS50850">
    <property type="entry name" value="MFS"/>
    <property type="match status" value="1"/>
</dbReference>
<gene>
    <name evidence="6" type="ORF">H9L13_00680</name>
</gene>
<protein>
    <submittedName>
        <fullName evidence="6">MFS transporter</fullName>
    </submittedName>
</protein>
<evidence type="ECO:0000256" key="1">
    <source>
        <dbReference type="ARBA" id="ARBA00022692"/>
    </source>
</evidence>
<dbReference type="Gene3D" id="1.20.1250.20">
    <property type="entry name" value="MFS general substrate transporter like domains"/>
    <property type="match status" value="1"/>
</dbReference>
<dbReference type="Pfam" id="PF07690">
    <property type="entry name" value="MFS_1"/>
    <property type="match status" value="1"/>
</dbReference>
<feature type="transmembrane region" description="Helical" evidence="4">
    <location>
        <begin position="410"/>
        <end position="430"/>
    </location>
</feature>
<proteinExistence type="predicted"/>
<feature type="transmembrane region" description="Helical" evidence="4">
    <location>
        <begin position="12"/>
        <end position="33"/>
    </location>
</feature>
<evidence type="ECO:0000313" key="6">
    <source>
        <dbReference type="EMBL" id="QNN67519.1"/>
    </source>
</evidence>
<accession>A0A7G9SI44</accession>
<dbReference type="Proteomes" id="UP000515971">
    <property type="component" value="Chromosome"/>
</dbReference>
<feature type="domain" description="Major facilitator superfamily (MFS) profile" evidence="5">
    <location>
        <begin position="19"/>
        <end position="433"/>
    </location>
</feature>
<keyword evidence="7" id="KW-1185">Reference proteome</keyword>
<dbReference type="AlphaFoldDB" id="A0A7G9SI44"/>
<reference evidence="6 7" key="1">
    <citation type="submission" date="2020-08" db="EMBL/GenBank/DDBJ databases">
        <title>Genome sequence of Sphingomonas lutea KCTC 23642T.</title>
        <authorList>
            <person name="Hyun D.-W."/>
            <person name="Bae J.-W."/>
        </authorList>
    </citation>
    <scope>NUCLEOTIDE SEQUENCE [LARGE SCALE GENOMIC DNA]</scope>
    <source>
        <strain evidence="6 7">KCTC 23642</strain>
    </source>
</reference>
<keyword evidence="1 4" id="KW-0812">Transmembrane</keyword>
<dbReference type="SUPFAM" id="SSF103473">
    <property type="entry name" value="MFS general substrate transporter"/>
    <property type="match status" value="1"/>
</dbReference>
<feature type="transmembrane region" description="Helical" evidence="4">
    <location>
        <begin position="347"/>
        <end position="373"/>
    </location>
</feature>
<name>A0A7G9SI44_9SPHN</name>
<evidence type="ECO:0000313" key="7">
    <source>
        <dbReference type="Proteomes" id="UP000515971"/>
    </source>
</evidence>
<dbReference type="GO" id="GO:0022857">
    <property type="term" value="F:transmembrane transporter activity"/>
    <property type="evidence" value="ECO:0007669"/>
    <property type="project" value="InterPro"/>
</dbReference>
<dbReference type="PANTHER" id="PTHR23546">
    <property type="entry name" value="TRANSPORT PROTEIN"/>
    <property type="match status" value="1"/>
</dbReference>
<evidence type="ECO:0000259" key="5">
    <source>
        <dbReference type="PROSITE" id="PS50850"/>
    </source>
</evidence>
<sequence length="433" mass="44465">MASIARDRGVGASALTTTHFLLLYAAMLVAAAGNTALQSVMPAIGRAVGIADFWVAIAYTWSAILWVALAQYWAERSDRHGRKALTILGVGGFIVSMLLCGLALLAGLHGLIGGALTFGLFAIFRAIYGALGCATPSATQAYLASKTRRSGRVAALSALSSSFGLGTIIGPAVAPLFVLPFVGLSGPLFAFSAIGIIVAAAILVWLPNDRHGRRVGRGAAMSYPSLATPPTGASVVAATSGRSRRRLKWNDPRIRPWIVAGVVAGHAQAAILTCLGFFVIDRLQLTPRGSEGPIAIVMVAGAAATLAAQWGLIPRLALKPRALILVGALIAAAGLFGTILARDLYGITIAFALSSLGFGFTRPGFTGGASLAVPLAEQGAVAGVITWANGISFVFAPALGISLYTLHPDVPFALCGGLLVALFAWARAALTNA</sequence>
<feature type="transmembrane region" description="Helical" evidence="4">
    <location>
        <begin position="153"/>
        <end position="182"/>
    </location>
</feature>
<evidence type="ECO:0000256" key="2">
    <source>
        <dbReference type="ARBA" id="ARBA00022989"/>
    </source>
</evidence>
<dbReference type="InterPro" id="IPR020846">
    <property type="entry name" value="MFS_dom"/>
</dbReference>
<dbReference type="KEGG" id="slut:H9L13_00680"/>
<dbReference type="InterPro" id="IPR011701">
    <property type="entry name" value="MFS"/>
</dbReference>
<feature type="transmembrane region" description="Helical" evidence="4">
    <location>
        <begin position="53"/>
        <end position="73"/>
    </location>
</feature>
<feature type="transmembrane region" description="Helical" evidence="4">
    <location>
        <begin position="254"/>
        <end position="280"/>
    </location>
</feature>
<keyword evidence="3 4" id="KW-0472">Membrane</keyword>
<feature type="transmembrane region" description="Helical" evidence="4">
    <location>
        <begin position="188"/>
        <end position="207"/>
    </location>
</feature>
<feature type="transmembrane region" description="Helical" evidence="4">
    <location>
        <begin position="322"/>
        <end position="341"/>
    </location>
</feature>
<evidence type="ECO:0000256" key="4">
    <source>
        <dbReference type="SAM" id="Phobius"/>
    </source>
</evidence>
<dbReference type="PANTHER" id="PTHR23546:SF1">
    <property type="entry name" value="MEMBRANE PROTEIN"/>
    <property type="match status" value="1"/>
</dbReference>
<feature type="transmembrane region" description="Helical" evidence="4">
    <location>
        <begin position="85"/>
        <end position="105"/>
    </location>
</feature>